<accession>A0AAE0VKC1</accession>
<proteinExistence type="predicted"/>
<reference evidence="1" key="3">
    <citation type="submission" date="2023-05" db="EMBL/GenBank/DDBJ databases">
        <authorList>
            <person name="Smith C.H."/>
        </authorList>
    </citation>
    <scope>NUCLEOTIDE SEQUENCE</scope>
    <source>
        <strain evidence="1">CHS0354</strain>
        <tissue evidence="1">Mantle</tissue>
    </source>
</reference>
<dbReference type="AlphaFoldDB" id="A0AAE0VKC1"/>
<dbReference type="EMBL" id="JAEAOA010002200">
    <property type="protein sequence ID" value="KAK3580037.1"/>
    <property type="molecule type" value="Genomic_DNA"/>
</dbReference>
<protein>
    <submittedName>
        <fullName evidence="1">Uncharacterized protein</fullName>
    </submittedName>
</protein>
<gene>
    <name evidence="1" type="ORF">CHS0354_037624</name>
</gene>
<name>A0AAE0VKC1_9BIVA</name>
<evidence type="ECO:0000313" key="2">
    <source>
        <dbReference type="Proteomes" id="UP001195483"/>
    </source>
</evidence>
<organism evidence="1 2">
    <name type="scientific">Potamilus streckersoni</name>
    <dbReference type="NCBI Taxonomy" id="2493646"/>
    <lineage>
        <taxon>Eukaryota</taxon>
        <taxon>Metazoa</taxon>
        <taxon>Spiralia</taxon>
        <taxon>Lophotrochozoa</taxon>
        <taxon>Mollusca</taxon>
        <taxon>Bivalvia</taxon>
        <taxon>Autobranchia</taxon>
        <taxon>Heteroconchia</taxon>
        <taxon>Palaeoheterodonta</taxon>
        <taxon>Unionida</taxon>
        <taxon>Unionoidea</taxon>
        <taxon>Unionidae</taxon>
        <taxon>Ambleminae</taxon>
        <taxon>Lampsilini</taxon>
        <taxon>Potamilus</taxon>
    </lineage>
</organism>
<reference evidence="1" key="2">
    <citation type="journal article" date="2021" name="Genome Biol. Evol.">
        <title>Developing a high-quality reference genome for a parasitic bivalve with doubly uniparental inheritance (Bivalvia: Unionida).</title>
        <authorList>
            <person name="Smith C.H."/>
        </authorList>
    </citation>
    <scope>NUCLEOTIDE SEQUENCE</scope>
    <source>
        <strain evidence="1">CHS0354</strain>
        <tissue evidence="1">Mantle</tissue>
    </source>
</reference>
<sequence length="89" mass="10204">MPPTSRVSSMAVSMRPKIYSWGNEVKKYTNIERSDNKATEFTKSLDTPNQNKEAVPTKSTLTMVARNYIYNSTNNINVANFTNDTMYKR</sequence>
<comment type="caution">
    <text evidence="1">The sequence shown here is derived from an EMBL/GenBank/DDBJ whole genome shotgun (WGS) entry which is preliminary data.</text>
</comment>
<dbReference type="Proteomes" id="UP001195483">
    <property type="component" value="Unassembled WGS sequence"/>
</dbReference>
<reference evidence="1" key="1">
    <citation type="journal article" date="2021" name="Genome Biol. Evol.">
        <title>A High-Quality Reference Genome for a Parasitic Bivalve with Doubly Uniparental Inheritance (Bivalvia: Unionida).</title>
        <authorList>
            <person name="Smith C.H."/>
        </authorList>
    </citation>
    <scope>NUCLEOTIDE SEQUENCE</scope>
    <source>
        <strain evidence="1">CHS0354</strain>
    </source>
</reference>
<evidence type="ECO:0000313" key="1">
    <source>
        <dbReference type="EMBL" id="KAK3580037.1"/>
    </source>
</evidence>
<keyword evidence="2" id="KW-1185">Reference proteome</keyword>